<evidence type="ECO:0000313" key="1">
    <source>
        <dbReference type="EMBL" id="GAF92208.1"/>
    </source>
</evidence>
<organism evidence="1">
    <name type="scientific">marine sediment metagenome</name>
    <dbReference type="NCBI Taxonomy" id="412755"/>
    <lineage>
        <taxon>unclassified sequences</taxon>
        <taxon>metagenomes</taxon>
        <taxon>ecological metagenomes</taxon>
    </lineage>
</organism>
<proteinExistence type="predicted"/>
<dbReference type="AlphaFoldDB" id="X0TF77"/>
<protein>
    <submittedName>
        <fullName evidence="1">Uncharacterized protein</fullName>
    </submittedName>
</protein>
<name>X0TF77_9ZZZZ</name>
<reference evidence="1" key="1">
    <citation type="journal article" date="2014" name="Front. Microbiol.">
        <title>High frequency of phylogenetically diverse reductive dehalogenase-homologous genes in deep subseafloor sedimentary metagenomes.</title>
        <authorList>
            <person name="Kawai M."/>
            <person name="Futagami T."/>
            <person name="Toyoda A."/>
            <person name="Takaki Y."/>
            <person name="Nishi S."/>
            <person name="Hori S."/>
            <person name="Arai W."/>
            <person name="Tsubouchi T."/>
            <person name="Morono Y."/>
            <person name="Uchiyama I."/>
            <person name="Ito T."/>
            <person name="Fujiyama A."/>
            <person name="Inagaki F."/>
            <person name="Takami H."/>
        </authorList>
    </citation>
    <scope>NUCLEOTIDE SEQUENCE</scope>
    <source>
        <strain evidence="1">Expedition CK06-06</strain>
    </source>
</reference>
<feature type="non-terminal residue" evidence="1">
    <location>
        <position position="1"/>
    </location>
</feature>
<accession>X0TF77</accession>
<sequence length="32" mass="3403">SKIGEKGERILTEVGVGMPAIVFEIKKSTGEV</sequence>
<comment type="caution">
    <text evidence="1">The sequence shown here is derived from an EMBL/GenBank/DDBJ whole genome shotgun (WGS) entry which is preliminary data.</text>
</comment>
<gene>
    <name evidence="1" type="ORF">S01H1_24232</name>
</gene>
<dbReference type="EMBL" id="BARS01014317">
    <property type="protein sequence ID" value="GAF92208.1"/>
    <property type="molecule type" value="Genomic_DNA"/>
</dbReference>